<dbReference type="InterPro" id="IPR052716">
    <property type="entry name" value="MOSC_domain"/>
</dbReference>
<feature type="domain" description="MOSC" evidence="1">
    <location>
        <begin position="88"/>
        <end position="259"/>
    </location>
</feature>
<dbReference type="InterPro" id="IPR011037">
    <property type="entry name" value="Pyrv_Knase-like_insert_dom_sf"/>
</dbReference>
<dbReference type="Pfam" id="PF03473">
    <property type="entry name" value="MOSC"/>
    <property type="match status" value="1"/>
</dbReference>
<proteinExistence type="predicted"/>
<dbReference type="SUPFAM" id="SSF50800">
    <property type="entry name" value="PK beta-barrel domain-like"/>
    <property type="match status" value="1"/>
</dbReference>
<gene>
    <name evidence="2" type="ORF">MSPICULIGERA_LOCUS1560</name>
</gene>
<evidence type="ECO:0000313" key="2">
    <source>
        <dbReference type="EMBL" id="CAJ0560452.1"/>
    </source>
</evidence>
<dbReference type="InterPro" id="IPR005303">
    <property type="entry name" value="MOCOS_middle"/>
</dbReference>
<dbReference type="PANTHER" id="PTHR36930:SF1">
    <property type="entry name" value="MOSC DOMAIN-CONTAINING PROTEIN"/>
    <property type="match status" value="1"/>
</dbReference>
<reference evidence="2" key="1">
    <citation type="submission" date="2023-06" db="EMBL/GenBank/DDBJ databases">
        <authorList>
            <person name="Delattre M."/>
        </authorList>
    </citation>
    <scope>NUCLEOTIDE SEQUENCE</scope>
    <source>
        <strain evidence="2">AF72</strain>
    </source>
</reference>
<dbReference type="SUPFAM" id="SSF141673">
    <property type="entry name" value="MOSC N-terminal domain-like"/>
    <property type="match status" value="1"/>
</dbReference>
<organism evidence="2 3">
    <name type="scientific">Mesorhabditis spiculigera</name>
    <dbReference type="NCBI Taxonomy" id="96644"/>
    <lineage>
        <taxon>Eukaryota</taxon>
        <taxon>Metazoa</taxon>
        <taxon>Ecdysozoa</taxon>
        <taxon>Nematoda</taxon>
        <taxon>Chromadorea</taxon>
        <taxon>Rhabditida</taxon>
        <taxon>Rhabditina</taxon>
        <taxon>Rhabditomorpha</taxon>
        <taxon>Rhabditoidea</taxon>
        <taxon>Rhabditidae</taxon>
        <taxon>Mesorhabditinae</taxon>
        <taxon>Mesorhabditis</taxon>
    </lineage>
</organism>
<dbReference type="Pfam" id="PF03476">
    <property type="entry name" value="MOSC_N"/>
    <property type="match status" value="1"/>
</dbReference>
<dbReference type="PROSITE" id="PS51340">
    <property type="entry name" value="MOSC"/>
    <property type="match status" value="1"/>
</dbReference>
<dbReference type="GO" id="GO:0003824">
    <property type="term" value="F:catalytic activity"/>
    <property type="evidence" value="ECO:0007669"/>
    <property type="project" value="InterPro"/>
</dbReference>
<dbReference type="AlphaFoldDB" id="A0AA36FRQ9"/>
<comment type="caution">
    <text evidence="2">The sequence shown here is derived from an EMBL/GenBank/DDBJ whole genome shotgun (WGS) entry which is preliminary data.</text>
</comment>
<dbReference type="InterPro" id="IPR005302">
    <property type="entry name" value="MoCF_Sase_C"/>
</dbReference>
<dbReference type="GO" id="GO:0030170">
    <property type="term" value="F:pyridoxal phosphate binding"/>
    <property type="evidence" value="ECO:0007669"/>
    <property type="project" value="InterPro"/>
</dbReference>
<accession>A0AA36FRQ9</accession>
<protein>
    <recommendedName>
        <fullName evidence="1">MOSC domain-containing protein</fullName>
    </recommendedName>
</protein>
<evidence type="ECO:0000259" key="1">
    <source>
        <dbReference type="PROSITE" id="PS51340"/>
    </source>
</evidence>
<evidence type="ECO:0000313" key="3">
    <source>
        <dbReference type="Proteomes" id="UP001177023"/>
    </source>
</evidence>
<dbReference type="PANTHER" id="PTHR36930">
    <property type="entry name" value="METAL-SULFUR CLUSTER BIOSYNTHESIS PROTEINS YUAD-RELATED"/>
    <property type="match status" value="1"/>
</dbReference>
<dbReference type="GO" id="GO:0030151">
    <property type="term" value="F:molybdenum ion binding"/>
    <property type="evidence" value="ECO:0007669"/>
    <property type="project" value="InterPro"/>
</dbReference>
<dbReference type="EMBL" id="CATQJA010000446">
    <property type="protein sequence ID" value="CAJ0560452.1"/>
    <property type="molecule type" value="Genomic_DNA"/>
</dbReference>
<dbReference type="Proteomes" id="UP001177023">
    <property type="component" value="Unassembled WGS sequence"/>
</dbReference>
<name>A0AA36FRQ9_9BILA</name>
<feature type="non-terminal residue" evidence="2">
    <location>
        <position position="1"/>
    </location>
</feature>
<keyword evidence="3" id="KW-1185">Reference proteome</keyword>
<sequence>MFLAVHPDGHFFTGRANPQLVLLDCFVEDGKIKLAYKGKTLEADLEEVYRRKQVLPAELHAKLRQDGYDCGDEVAAFLSEVLEEDARMVVYSPELFTERTAIPNAGWWRNPVPTERRDDSYFVDLAQFMITTKESLDEVNELLGRSENPINSVQFRGNIVVDKCSQAWDEDMWSELRFGDDSDSTVLQCYKPCTRCIFTTVDPETGTKDPAQQPLQMLKEHRMAPPDLVKDLGKLPIFGVNAGTKMPGYIYEGQTVWARLKPCAF</sequence>